<accession>A0AAW2YQP5</accession>
<evidence type="ECO:0000313" key="3">
    <source>
        <dbReference type="EMBL" id="KAL0479419.1"/>
    </source>
</evidence>
<dbReference type="PRINTS" id="PR01543">
    <property type="entry name" value="ANATRNSFRASE"/>
</dbReference>
<dbReference type="PANTHER" id="PTHR11786:SF0">
    <property type="entry name" value="ARYLAMINE N-ACETYLTRANSFERASE 4-RELATED"/>
    <property type="match status" value="1"/>
</dbReference>
<dbReference type="InterPro" id="IPR038765">
    <property type="entry name" value="Papain-like_cys_pep_sf"/>
</dbReference>
<sequence>MTLTDEQKQRYLQRINISEDYNLDCSLGCLEDLMLHHLNKVPFENFDIHYSKTHRISVRPGDVYEKIVEKKRGGYCMENNLAFSMLLESLGFDVYTSGARVKAEEEFLGWSHMICLVSIQDKKYLVDVGFGGNGMISPILVEDGTEQPNFGKENMRVVKGIIPHSKTKQKVWLLEHQINKEGEWKALYMFSTDEFFYQDYNTMSFFTSNDPQTIFLNHIIATRIILKNGQPTERLIMHDGIIKRRDLEGKNYTLNQFNNEQDRILAIEEFFDINLSDEEKEGIKGRKPEIK</sequence>
<reference evidence="3 4" key="1">
    <citation type="submission" date="2024-03" db="EMBL/GenBank/DDBJ databases">
        <title>The Acrasis kona genome and developmental transcriptomes reveal deep origins of eukaryotic multicellular pathways.</title>
        <authorList>
            <person name="Sheikh S."/>
            <person name="Fu C.-J."/>
            <person name="Brown M.W."/>
            <person name="Baldauf S.L."/>
        </authorList>
    </citation>
    <scope>NUCLEOTIDE SEQUENCE [LARGE SCALE GENOMIC DNA]</scope>
    <source>
        <strain evidence="3 4">ATCC MYA-3509</strain>
    </source>
</reference>
<dbReference type="Gene3D" id="3.30.2140.20">
    <property type="match status" value="1"/>
</dbReference>
<keyword evidence="4" id="KW-1185">Reference proteome</keyword>
<gene>
    <name evidence="3" type="ORF">AKO1_007668</name>
</gene>
<organism evidence="3 4">
    <name type="scientific">Acrasis kona</name>
    <dbReference type="NCBI Taxonomy" id="1008807"/>
    <lineage>
        <taxon>Eukaryota</taxon>
        <taxon>Discoba</taxon>
        <taxon>Heterolobosea</taxon>
        <taxon>Tetramitia</taxon>
        <taxon>Eutetramitia</taxon>
        <taxon>Acrasidae</taxon>
        <taxon>Acrasis</taxon>
    </lineage>
</organism>
<proteinExistence type="inferred from homology"/>
<dbReference type="SUPFAM" id="SSF54001">
    <property type="entry name" value="Cysteine proteinases"/>
    <property type="match status" value="1"/>
</dbReference>
<keyword evidence="2" id="KW-0808">Transferase</keyword>
<name>A0AAW2YQP5_9EUKA</name>
<evidence type="ECO:0000256" key="1">
    <source>
        <dbReference type="ARBA" id="ARBA00006547"/>
    </source>
</evidence>
<protein>
    <recommendedName>
        <fullName evidence="5">Arylamine N-acetyltransferase</fullName>
    </recommendedName>
</protein>
<evidence type="ECO:0000256" key="2">
    <source>
        <dbReference type="RuleBase" id="RU003452"/>
    </source>
</evidence>
<dbReference type="EMBL" id="JAOPGA020000556">
    <property type="protein sequence ID" value="KAL0479419.1"/>
    <property type="molecule type" value="Genomic_DNA"/>
</dbReference>
<dbReference type="PANTHER" id="PTHR11786">
    <property type="entry name" value="N-HYDROXYARYLAMINE O-ACETYLTRANSFERASE"/>
    <property type="match status" value="1"/>
</dbReference>
<evidence type="ECO:0008006" key="5">
    <source>
        <dbReference type="Google" id="ProtNLM"/>
    </source>
</evidence>
<comment type="caution">
    <text evidence="3">The sequence shown here is derived from an EMBL/GenBank/DDBJ whole genome shotgun (WGS) entry which is preliminary data.</text>
</comment>
<dbReference type="InterPro" id="IPR001447">
    <property type="entry name" value="Arylamine_N-AcTrfase"/>
</dbReference>
<dbReference type="GO" id="GO:0016407">
    <property type="term" value="F:acetyltransferase activity"/>
    <property type="evidence" value="ECO:0007669"/>
    <property type="project" value="InterPro"/>
</dbReference>
<keyword evidence="2" id="KW-0012">Acyltransferase</keyword>
<dbReference type="Pfam" id="PF00797">
    <property type="entry name" value="Acetyltransf_2"/>
    <property type="match status" value="1"/>
</dbReference>
<evidence type="ECO:0000313" key="4">
    <source>
        <dbReference type="Proteomes" id="UP001431209"/>
    </source>
</evidence>
<dbReference type="InterPro" id="IPR053710">
    <property type="entry name" value="Arylamine_NAT_domain_sf"/>
</dbReference>
<dbReference type="Proteomes" id="UP001431209">
    <property type="component" value="Unassembled WGS sequence"/>
</dbReference>
<dbReference type="AlphaFoldDB" id="A0AAW2YQP5"/>
<comment type="similarity">
    <text evidence="1 2">Belongs to the arylamine N-acetyltransferase family.</text>
</comment>